<proteinExistence type="inferred from homology"/>
<keyword evidence="2 4" id="KW-0697">Rotamase</keyword>
<comment type="caution">
    <text evidence="6">The sequence shown here is derived from an EMBL/GenBank/DDBJ whole genome shotgun (WGS) entry which is preliminary data.</text>
</comment>
<keyword evidence="7" id="KW-1185">Reference proteome</keyword>
<evidence type="ECO:0000256" key="2">
    <source>
        <dbReference type="ARBA" id="ARBA00023110"/>
    </source>
</evidence>
<comment type="function">
    <text evidence="4">PPIases accelerate the folding of proteins. It catalyzes the cis-trans isomerization of proline imidic peptide bonds in oligopeptides.</text>
</comment>
<dbReference type="Pfam" id="PF00160">
    <property type="entry name" value="Pro_isomerase"/>
    <property type="match status" value="1"/>
</dbReference>
<dbReference type="PANTHER" id="PTHR43246">
    <property type="entry name" value="PEPTIDYL-PROLYL CIS-TRANS ISOMERASE CYP38, CHLOROPLASTIC"/>
    <property type="match status" value="1"/>
</dbReference>
<comment type="similarity">
    <text evidence="1 4">Belongs to the cyclophilin-type PPIase family.</text>
</comment>
<dbReference type="RefSeq" id="WP_188745307.1">
    <property type="nucleotide sequence ID" value="NZ_BMIJ01000001.1"/>
</dbReference>
<comment type="catalytic activity">
    <reaction evidence="4">
        <text>[protein]-peptidylproline (omega=180) = [protein]-peptidylproline (omega=0)</text>
        <dbReference type="Rhea" id="RHEA:16237"/>
        <dbReference type="Rhea" id="RHEA-COMP:10747"/>
        <dbReference type="Rhea" id="RHEA-COMP:10748"/>
        <dbReference type="ChEBI" id="CHEBI:83833"/>
        <dbReference type="ChEBI" id="CHEBI:83834"/>
        <dbReference type="EC" id="5.2.1.8"/>
    </reaction>
</comment>
<dbReference type="InterPro" id="IPR002130">
    <property type="entry name" value="Cyclophilin-type_PPIase_dom"/>
</dbReference>
<dbReference type="Proteomes" id="UP000629025">
    <property type="component" value="Unassembled WGS sequence"/>
</dbReference>
<feature type="domain" description="PPIase cyclophilin-type" evidence="5">
    <location>
        <begin position="33"/>
        <end position="183"/>
    </location>
</feature>
<keyword evidence="3 4" id="KW-0413">Isomerase</keyword>
<evidence type="ECO:0000256" key="4">
    <source>
        <dbReference type="RuleBase" id="RU363019"/>
    </source>
</evidence>
<dbReference type="PRINTS" id="PR00153">
    <property type="entry name" value="CSAPPISMRASE"/>
</dbReference>
<keyword evidence="4" id="KW-0732">Signal</keyword>
<dbReference type="SUPFAM" id="SSF50891">
    <property type="entry name" value="Cyclophilin-like"/>
    <property type="match status" value="1"/>
</dbReference>
<accession>A0ABQ1JX06</accession>
<gene>
    <name evidence="6" type="ORF">GCM10011352_02680</name>
</gene>
<evidence type="ECO:0000313" key="6">
    <source>
        <dbReference type="EMBL" id="GGB80436.1"/>
    </source>
</evidence>
<protein>
    <recommendedName>
        <fullName evidence="4">Peptidyl-prolyl cis-trans isomerase</fullName>
        <shortName evidence="4">PPIase</shortName>
        <ecNumber evidence="4">5.2.1.8</ecNumber>
    </recommendedName>
</protein>
<dbReference type="GO" id="GO:0016853">
    <property type="term" value="F:isomerase activity"/>
    <property type="evidence" value="ECO:0007669"/>
    <property type="project" value="UniProtKB-KW"/>
</dbReference>
<dbReference type="EC" id="5.2.1.8" evidence="4"/>
<evidence type="ECO:0000256" key="3">
    <source>
        <dbReference type="ARBA" id="ARBA00023235"/>
    </source>
</evidence>
<dbReference type="CDD" id="cd01920">
    <property type="entry name" value="cyclophilin_EcCYP_like"/>
    <property type="match status" value="1"/>
</dbReference>
<name>A0ABQ1JX06_9GAMM</name>
<feature type="signal peptide" evidence="4">
    <location>
        <begin position="1"/>
        <end position="23"/>
    </location>
</feature>
<reference evidence="7" key="1">
    <citation type="journal article" date="2019" name="Int. J. Syst. Evol. Microbiol.">
        <title>The Global Catalogue of Microorganisms (GCM) 10K type strain sequencing project: providing services to taxonomists for standard genome sequencing and annotation.</title>
        <authorList>
            <consortium name="The Broad Institute Genomics Platform"/>
            <consortium name="The Broad Institute Genome Sequencing Center for Infectious Disease"/>
            <person name="Wu L."/>
            <person name="Ma J."/>
        </authorList>
    </citation>
    <scope>NUCLEOTIDE SEQUENCE [LARGE SCALE GENOMIC DNA]</scope>
    <source>
        <strain evidence="7">CGMCC 1.15341</strain>
    </source>
</reference>
<organism evidence="6 7">
    <name type="scientific">Marinobacterium zhoushanense</name>
    <dbReference type="NCBI Taxonomy" id="1679163"/>
    <lineage>
        <taxon>Bacteria</taxon>
        <taxon>Pseudomonadati</taxon>
        <taxon>Pseudomonadota</taxon>
        <taxon>Gammaproteobacteria</taxon>
        <taxon>Oceanospirillales</taxon>
        <taxon>Oceanospirillaceae</taxon>
        <taxon>Marinobacterium</taxon>
    </lineage>
</organism>
<dbReference type="EMBL" id="BMIJ01000001">
    <property type="protein sequence ID" value="GGB80436.1"/>
    <property type="molecule type" value="Genomic_DNA"/>
</dbReference>
<evidence type="ECO:0000313" key="7">
    <source>
        <dbReference type="Proteomes" id="UP000629025"/>
    </source>
</evidence>
<dbReference type="InterPro" id="IPR044665">
    <property type="entry name" value="E_coli_cyclophilin_A-like"/>
</dbReference>
<dbReference type="Gene3D" id="2.40.100.10">
    <property type="entry name" value="Cyclophilin-like"/>
    <property type="match status" value="1"/>
</dbReference>
<sequence>MRIHIFKAALAVMAVLLPLTANAESVRLTTTQGTIELELFSDQAPKSVENFITYVESGYYDGLIFHRVIPGFMIQGGGMDQEFKPRKTRPPVDNESSNGLKNLRGTLAMARTRHPDSATSQFFINSVDNFTLDARPGQPGYTVFGRVTSGMDVIDRISAVETTSRPPFRDVPVTPIVIERAEVIAP</sequence>
<dbReference type="InterPro" id="IPR020892">
    <property type="entry name" value="Cyclophilin-type_PPIase_CS"/>
</dbReference>
<evidence type="ECO:0000259" key="5">
    <source>
        <dbReference type="PROSITE" id="PS50072"/>
    </source>
</evidence>
<dbReference type="PROSITE" id="PS50072">
    <property type="entry name" value="CSA_PPIASE_2"/>
    <property type="match status" value="1"/>
</dbReference>
<feature type="chain" id="PRO_5044961966" description="Peptidyl-prolyl cis-trans isomerase" evidence="4">
    <location>
        <begin position="24"/>
        <end position="186"/>
    </location>
</feature>
<dbReference type="PROSITE" id="PS00170">
    <property type="entry name" value="CSA_PPIASE_1"/>
    <property type="match status" value="1"/>
</dbReference>
<evidence type="ECO:0000256" key="1">
    <source>
        <dbReference type="ARBA" id="ARBA00007365"/>
    </source>
</evidence>
<dbReference type="InterPro" id="IPR029000">
    <property type="entry name" value="Cyclophilin-like_dom_sf"/>
</dbReference>